<dbReference type="CDD" id="cd01949">
    <property type="entry name" value="GGDEF"/>
    <property type="match status" value="1"/>
</dbReference>
<accession>A0A6B3SJE4</accession>
<proteinExistence type="predicted"/>
<dbReference type="PANTHER" id="PTHR46663">
    <property type="entry name" value="DIGUANYLATE CYCLASE DGCT-RELATED"/>
    <property type="match status" value="1"/>
</dbReference>
<dbReference type="Proteomes" id="UP000482155">
    <property type="component" value="Unassembled WGS sequence"/>
</dbReference>
<feature type="transmembrane region" description="Helical" evidence="1">
    <location>
        <begin position="181"/>
        <end position="205"/>
    </location>
</feature>
<evidence type="ECO:0000313" key="4">
    <source>
        <dbReference type="Proteomes" id="UP000482155"/>
    </source>
</evidence>
<keyword evidence="1" id="KW-0812">Transmembrane</keyword>
<evidence type="ECO:0000313" key="3">
    <source>
        <dbReference type="EMBL" id="NEX59475.1"/>
    </source>
</evidence>
<dbReference type="EMBL" id="JAAIVB010000003">
    <property type="protein sequence ID" value="NEX59475.1"/>
    <property type="molecule type" value="Genomic_DNA"/>
</dbReference>
<organism evidence="3 4">
    <name type="scientific">Noviherbaspirillum galbum</name>
    <dbReference type="NCBI Taxonomy" id="2709383"/>
    <lineage>
        <taxon>Bacteria</taxon>
        <taxon>Pseudomonadati</taxon>
        <taxon>Pseudomonadota</taxon>
        <taxon>Betaproteobacteria</taxon>
        <taxon>Burkholderiales</taxon>
        <taxon>Oxalobacteraceae</taxon>
        <taxon>Noviherbaspirillum</taxon>
    </lineage>
</organism>
<keyword evidence="4" id="KW-1185">Reference proteome</keyword>
<dbReference type="InterPro" id="IPR000160">
    <property type="entry name" value="GGDEF_dom"/>
</dbReference>
<comment type="caution">
    <text evidence="3">The sequence shown here is derived from an EMBL/GenBank/DDBJ whole genome shotgun (WGS) entry which is preliminary data.</text>
</comment>
<dbReference type="InterPro" id="IPR007891">
    <property type="entry name" value="CHASE3"/>
</dbReference>
<dbReference type="AlphaFoldDB" id="A0A6B3SJE4"/>
<dbReference type="PANTHER" id="PTHR46663:SF3">
    <property type="entry name" value="SLL0267 PROTEIN"/>
    <property type="match status" value="1"/>
</dbReference>
<dbReference type="PROSITE" id="PS50887">
    <property type="entry name" value="GGDEF"/>
    <property type="match status" value="1"/>
</dbReference>
<feature type="domain" description="GGDEF" evidence="2">
    <location>
        <begin position="253"/>
        <end position="386"/>
    </location>
</feature>
<reference evidence="3 4" key="1">
    <citation type="submission" date="2020-02" db="EMBL/GenBank/DDBJ databases">
        <authorList>
            <person name="Kim M.K."/>
        </authorList>
    </citation>
    <scope>NUCLEOTIDE SEQUENCE [LARGE SCALE GENOMIC DNA]</scope>
    <source>
        <strain evidence="3 4">17J57-3</strain>
    </source>
</reference>
<gene>
    <name evidence="3" type="ORF">G3574_00145</name>
</gene>
<sequence length="406" mass="45494">MMGNEKLEKQLLWLMIIVLTAFFTSASVSVWASRNVAESEHEQAMGHARLEALNSLMLAFTEAETGQRGYLLTGNPAYLQPYYAAVSTANAQFMRFRDVFTGPDGLSAYNRLALLKEKKLSELAQTISLRAEHGLESAMLVVNSNTGESYMAEIREEIDLLARKEQERQVGLVKESTRNVAIFQTSVTLFLLLLALAVLSLVTLVRHDTQTKKQLLQRLSHEASHDQLTNLPNRNLYVEMLNYSIPFAQRYQRLLGIFFIDLDGFKQVNDQFGHDAGDMLLKEASRRMREAARESDVVARIGGDEFLVLATNLAKVEDIEAIARHMLACFEEPLLRHLQQVRVGASIGIAVYPRDGLRAAELIKAADIAMYEAKMQGKNGYAFHRRDEMKGGGAQRLASDQERPGA</sequence>
<dbReference type="InterPro" id="IPR043128">
    <property type="entry name" value="Rev_trsase/Diguanyl_cyclase"/>
</dbReference>
<keyword evidence="1" id="KW-0472">Membrane</keyword>
<dbReference type="SUPFAM" id="SSF55073">
    <property type="entry name" value="Nucleotide cyclase"/>
    <property type="match status" value="1"/>
</dbReference>
<keyword evidence="1" id="KW-1133">Transmembrane helix</keyword>
<dbReference type="GO" id="GO:0003824">
    <property type="term" value="F:catalytic activity"/>
    <property type="evidence" value="ECO:0007669"/>
    <property type="project" value="UniProtKB-ARBA"/>
</dbReference>
<protein>
    <submittedName>
        <fullName evidence="3">Diguanylate cyclase</fullName>
    </submittedName>
</protein>
<dbReference type="Gene3D" id="3.30.70.270">
    <property type="match status" value="1"/>
</dbReference>
<dbReference type="CDD" id="cd19410">
    <property type="entry name" value="HK9-like_sensor"/>
    <property type="match status" value="1"/>
</dbReference>
<dbReference type="Pfam" id="PF00990">
    <property type="entry name" value="GGDEF"/>
    <property type="match status" value="1"/>
</dbReference>
<name>A0A6B3SJE4_9BURK</name>
<dbReference type="NCBIfam" id="TIGR00254">
    <property type="entry name" value="GGDEF"/>
    <property type="match status" value="1"/>
</dbReference>
<evidence type="ECO:0000259" key="2">
    <source>
        <dbReference type="PROSITE" id="PS50887"/>
    </source>
</evidence>
<dbReference type="InterPro" id="IPR029787">
    <property type="entry name" value="Nucleotide_cyclase"/>
</dbReference>
<evidence type="ECO:0000256" key="1">
    <source>
        <dbReference type="SAM" id="Phobius"/>
    </source>
</evidence>
<dbReference type="RefSeq" id="WP_163959663.1">
    <property type="nucleotide sequence ID" value="NZ_JAAIVB010000003.1"/>
</dbReference>
<dbReference type="InterPro" id="IPR052163">
    <property type="entry name" value="DGC-Regulatory_Protein"/>
</dbReference>
<dbReference type="FunFam" id="3.30.70.270:FF:000001">
    <property type="entry name" value="Diguanylate cyclase domain protein"/>
    <property type="match status" value="1"/>
</dbReference>
<dbReference type="SMART" id="SM00267">
    <property type="entry name" value="GGDEF"/>
    <property type="match status" value="1"/>
</dbReference>
<dbReference type="Pfam" id="PF05227">
    <property type="entry name" value="CHASE3"/>
    <property type="match status" value="1"/>
</dbReference>